<evidence type="ECO:0008006" key="3">
    <source>
        <dbReference type="Google" id="ProtNLM"/>
    </source>
</evidence>
<proteinExistence type="predicted"/>
<dbReference type="RefSeq" id="WP_248864765.1">
    <property type="nucleotide sequence ID" value="NZ_CP086322.1"/>
</dbReference>
<keyword evidence="2" id="KW-1185">Reference proteome</keyword>
<evidence type="ECO:0000313" key="2">
    <source>
        <dbReference type="Proteomes" id="UP000830115"/>
    </source>
</evidence>
<gene>
    <name evidence="1" type="ORF">K9S39_20260</name>
</gene>
<sequence length="140" mass="14221">MAKIQVGVFCRLVALAAAVILGLPTVVHGVRGGFSALTPSAFAAVGTSPACHWETAPGQRVGHPARAADEHHGTVHCRPRHGGRALATVSVPGPLSTPLSTSAPVPEVGGLAVTAPLTGRQAVPLSRSGELPVHHSVFRC</sequence>
<dbReference type="Proteomes" id="UP000830115">
    <property type="component" value="Chromosome"/>
</dbReference>
<reference evidence="1" key="1">
    <citation type="submission" date="2021-10" db="EMBL/GenBank/DDBJ databases">
        <title>Streptomyces nigrumlapis sp.nov.,an antimicrobial producing actinobacterium isolated from Black Gobi rocks.</title>
        <authorList>
            <person name="Wen Y."/>
            <person name="Zhang W."/>
            <person name="Liu X.G."/>
        </authorList>
    </citation>
    <scope>NUCLEOTIDE SEQUENCE</scope>
    <source>
        <strain evidence="1">ST13-2-2</strain>
    </source>
</reference>
<protein>
    <recommendedName>
        <fullName evidence="3">Secreted protein</fullName>
    </recommendedName>
</protein>
<evidence type="ECO:0000313" key="1">
    <source>
        <dbReference type="EMBL" id="UQA93895.1"/>
    </source>
</evidence>
<organism evidence="1 2">
    <name type="scientific">Streptomyces halobius</name>
    <dbReference type="NCBI Taxonomy" id="2879846"/>
    <lineage>
        <taxon>Bacteria</taxon>
        <taxon>Bacillati</taxon>
        <taxon>Actinomycetota</taxon>
        <taxon>Actinomycetes</taxon>
        <taxon>Kitasatosporales</taxon>
        <taxon>Streptomycetaceae</taxon>
        <taxon>Streptomyces</taxon>
    </lineage>
</organism>
<name>A0ABY4MBW7_9ACTN</name>
<accession>A0ABY4MBW7</accession>
<dbReference type="EMBL" id="CP086322">
    <property type="protein sequence ID" value="UQA93895.1"/>
    <property type="molecule type" value="Genomic_DNA"/>
</dbReference>